<dbReference type="CDD" id="cd00143">
    <property type="entry name" value="PP2Cc"/>
    <property type="match status" value="1"/>
</dbReference>
<proteinExistence type="predicted"/>
<dbReference type="SUPFAM" id="SSF81606">
    <property type="entry name" value="PP2C-like"/>
    <property type="match status" value="1"/>
</dbReference>
<feature type="region of interest" description="Disordered" evidence="1">
    <location>
        <begin position="258"/>
        <end position="301"/>
    </location>
</feature>
<keyword evidence="4" id="KW-1185">Reference proteome</keyword>
<evidence type="ECO:0000313" key="3">
    <source>
        <dbReference type="EMBL" id="GLJ60490.1"/>
    </source>
</evidence>
<accession>A0A9W6LVT9</accession>
<dbReference type="SMART" id="SM00332">
    <property type="entry name" value="PP2Cc"/>
    <property type="match status" value="1"/>
</dbReference>
<dbReference type="Pfam" id="PF13672">
    <property type="entry name" value="PP2C_2"/>
    <property type="match status" value="1"/>
</dbReference>
<evidence type="ECO:0000256" key="1">
    <source>
        <dbReference type="SAM" id="MobiDB-lite"/>
    </source>
</evidence>
<comment type="caution">
    <text evidence="3">The sequence shown here is derived from an EMBL/GenBank/DDBJ whole genome shotgun (WGS) entry which is preliminary data.</text>
</comment>
<evidence type="ECO:0000259" key="2">
    <source>
        <dbReference type="PROSITE" id="PS51746"/>
    </source>
</evidence>
<feature type="domain" description="PPM-type phosphatase" evidence="2">
    <location>
        <begin position="23"/>
        <end position="254"/>
    </location>
</feature>
<dbReference type="InterPro" id="IPR036457">
    <property type="entry name" value="PPM-type-like_dom_sf"/>
</dbReference>
<dbReference type="PANTHER" id="PTHR47992">
    <property type="entry name" value="PROTEIN PHOSPHATASE"/>
    <property type="match status" value="1"/>
</dbReference>
<dbReference type="InterPro" id="IPR001932">
    <property type="entry name" value="PPM-type_phosphatase-like_dom"/>
</dbReference>
<dbReference type="AlphaFoldDB" id="A0A9W6LVT9"/>
<dbReference type="PROSITE" id="PS51746">
    <property type="entry name" value="PPM_2"/>
    <property type="match status" value="1"/>
</dbReference>
<dbReference type="Gene3D" id="3.60.40.10">
    <property type="entry name" value="PPM-type phosphatase domain"/>
    <property type="match status" value="1"/>
</dbReference>
<organism evidence="3 4">
    <name type="scientific">Microbacterium barkeri</name>
    <dbReference type="NCBI Taxonomy" id="33917"/>
    <lineage>
        <taxon>Bacteria</taxon>
        <taxon>Bacillati</taxon>
        <taxon>Actinomycetota</taxon>
        <taxon>Actinomycetes</taxon>
        <taxon>Micrococcales</taxon>
        <taxon>Microbacteriaceae</taxon>
        <taxon>Microbacterium</taxon>
    </lineage>
</organism>
<sequence length="301" mass="31449">MPDAPVTTQSTIVRRSGGDVTVSWAAVTDRGRKREINQDAVLAQFPLFVVADGMGGHIGGEIASASTIAQLQRVVEHGDITPEAIEEALQRAVGDIGDHPETTDEGTGTTVTGIYLHADGEEDAWIVLNIGDSRVYLDRDDAIAQITVDHSLVQELVASGRLSPEEAENHPYGNVITRAVGPSESVIPDYVRLDVRAGDRFVICSDGLTKELTDYGILHFLRQNPDPAAAIEAMLAAALENGGRDNISIIVVDVTEPGAPAPASADDAATAQLPTVDAAETAGASGTDEDPDPSETAGPAA</sequence>
<dbReference type="Proteomes" id="UP001142462">
    <property type="component" value="Unassembled WGS sequence"/>
</dbReference>
<protein>
    <submittedName>
        <fullName evidence="3">Serine/threonine protein phosphatase</fullName>
    </submittedName>
</protein>
<gene>
    <name evidence="3" type="ORF">GCM10017576_06190</name>
</gene>
<name>A0A9W6LVT9_9MICO</name>
<dbReference type="GO" id="GO:0004722">
    <property type="term" value="F:protein serine/threonine phosphatase activity"/>
    <property type="evidence" value="ECO:0007669"/>
    <property type="project" value="InterPro"/>
</dbReference>
<dbReference type="EMBL" id="BSEJ01000002">
    <property type="protein sequence ID" value="GLJ60490.1"/>
    <property type="molecule type" value="Genomic_DNA"/>
</dbReference>
<dbReference type="RefSeq" id="WP_271172222.1">
    <property type="nucleotide sequence ID" value="NZ_BSEJ01000002.1"/>
</dbReference>
<dbReference type="InterPro" id="IPR015655">
    <property type="entry name" value="PP2C"/>
</dbReference>
<reference evidence="3" key="1">
    <citation type="journal article" date="2014" name="Int. J. Syst. Evol. Microbiol.">
        <title>Complete genome sequence of Corynebacterium casei LMG S-19264T (=DSM 44701T), isolated from a smear-ripened cheese.</title>
        <authorList>
            <consortium name="US DOE Joint Genome Institute (JGI-PGF)"/>
            <person name="Walter F."/>
            <person name="Albersmeier A."/>
            <person name="Kalinowski J."/>
            <person name="Ruckert C."/>
        </authorList>
    </citation>
    <scope>NUCLEOTIDE SEQUENCE</scope>
    <source>
        <strain evidence="3">VKM Ac-1020</strain>
    </source>
</reference>
<feature type="compositionally biased region" description="Low complexity" evidence="1">
    <location>
        <begin position="261"/>
        <end position="271"/>
    </location>
</feature>
<dbReference type="SMART" id="SM00331">
    <property type="entry name" value="PP2C_SIG"/>
    <property type="match status" value="1"/>
</dbReference>
<evidence type="ECO:0000313" key="4">
    <source>
        <dbReference type="Proteomes" id="UP001142462"/>
    </source>
</evidence>
<reference evidence="3" key="2">
    <citation type="submission" date="2023-01" db="EMBL/GenBank/DDBJ databases">
        <authorList>
            <person name="Sun Q."/>
            <person name="Evtushenko L."/>
        </authorList>
    </citation>
    <scope>NUCLEOTIDE SEQUENCE</scope>
    <source>
        <strain evidence="3">VKM Ac-1020</strain>
    </source>
</reference>